<evidence type="ECO:0000313" key="3">
    <source>
        <dbReference type="EMBL" id="CAL1168764.1"/>
    </source>
</evidence>
<evidence type="ECO:0000313" key="2">
    <source>
        <dbReference type="EMBL" id="CAI4015389.1"/>
    </source>
</evidence>
<feature type="compositionally biased region" description="Polar residues" evidence="1">
    <location>
        <begin position="762"/>
        <end position="772"/>
    </location>
</feature>
<keyword evidence="4" id="KW-1185">Reference proteome</keyword>
<dbReference type="EMBL" id="CAMXCT020006529">
    <property type="protein sequence ID" value="CAL1168764.1"/>
    <property type="molecule type" value="Genomic_DNA"/>
</dbReference>
<sequence length="786" mass="87369">MSMATLGAARRIRVEWSGDDTFQCYQQPTEKTILNGELFKEKERVFLKRTLRLHNVSFPIGHDRTVQIELKSFWQPEALRLDGRESRGGKFVTLLSDQRPPIKDAFAWIKLVQPLYKRGFSVVLLDLPGSGGSGLNTNTEVPYEDWEEEDFRIVENALRGLQVKRTHLIAFGRSSRIILKFAKNTHINGFSTFLEREHCWYQPDIDFFALFHNEVGDCPPGKVHEWQIEAEHRHEHLLREVMKPVRIMAFHERFPEDPAVKATQQFIARARSSPEAALSEFYCTRISREDICFVRPHAALDVSIMAMAKNLMTAMADFLKTANQGDVAVPVFLPHQDVKDGKIKQCSKGCVNPRRGLHHWSCPNHPKNAGGRVPIAQEEEEEEEEDAPQQEPPKEDKLMLRSPGQRPASAPARRLAGHAGASLQSAMSREKFAQRNWVVTSQKHLASTSQRLSPAVEGQEGNGIKAKLTRISPNEAPGNPKDGATMRSCLYRVKDLNPPLNKAMQHQANIQLLPSDMREWTLAAEKVFEVREAAIAKAKREEEERMELLAFRPKTADTDGEEPAEPEVDSLASEVQEPVQPKSTLSTDDFLMDMDWRRGSRSPKVCNVGSKLSFMLDEAPSIPQWEAWNTANSAAEHHLSEDGSFRSSREVPTSDRQEPESPTATDGGISTRPDSALSGAGTRPASATQCPLSGKRPKRPGSAAGSTRPSSGTGTASTAPSRPSSATRLRDLFSSKLSRLRPTSALSRSSSSTKLSLEPAQGATSPTNAGNLASWFSNRRNLLTGT</sequence>
<feature type="compositionally biased region" description="Acidic residues" evidence="1">
    <location>
        <begin position="377"/>
        <end position="388"/>
    </location>
</feature>
<proteinExistence type="predicted"/>
<dbReference type="SUPFAM" id="SSF53474">
    <property type="entry name" value="alpha/beta-Hydrolases"/>
    <property type="match status" value="1"/>
</dbReference>
<dbReference type="AlphaFoldDB" id="A0A9P1GLB7"/>
<reference evidence="3" key="2">
    <citation type="submission" date="2024-04" db="EMBL/GenBank/DDBJ databases">
        <authorList>
            <person name="Chen Y."/>
            <person name="Shah S."/>
            <person name="Dougan E. K."/>
            <person name="Thang M."/>
            <person name="Chan C."/>
        </authorList>
    </citation>
    <scope>NUCLEOTIDE SEQUENCE [LARGE SCALE GENOMIC DNA]</scope>
</reference>
<gene>
    <name evidence="2" type="ORF">C1SCF055_LOCUS40221</name>
</gene>
<feature type="compositionally biased region" description="Basic and acidic residues" evidence="1">
    <location>
        <begin position="635"/>
        <end position="659"/>
    </location>
</feature>
<feature type="compositionally biased region" description="Acidic residues" evidence="1">
    <location>
        <begin position="558"/>
        <end position="568"/>
    </location>
</feature>
<evidence type="ECO:0000256" key="1">
    <source>
        <dbReference type="SAM" id="MobiDB-lite"/>
    </source>
</evidence>
<organism evidence="2">
    <name type="scientific">Cladocopium goreaui</name>
    <dbReference type="NCBI Taxonomy" id="2562237"/>
    <lineage>
        <taxon>Eukaryota</taxon>
        <taxon>Sar</taxon>
        <taxon>Alveolata</taxon>
        <taxon>Dinophyceae</taxon>
        <taxon>Suessiales</taxon>
        <taxon>Symbiodiniaceae</taxon>
        <taxon>Cladocopium</taxon>
    </lineage>
</organism>
<feature type="compositionally biased region" description="Low complexity" evidence="1">
    <location>
        <begin position="700"/>
        <end position="727"/>
    </location>
</feature>
<dbReference type="Proteomes" id="UP001152797">
    <property type="component" value="Unassembled WGS sequence"/>
</dbReference>
<dbReference type="EMBL" id="CAMXCT010006529">
    <property type="protein sequence ID" value="CAI4015389.1"/>
    <property type="molecule type" value="Genomic_DNA"/>
</dbReference>
<name>A0A9P1GLB7_9DINO</name>
<protein>
    <submittedName>
        <fullName evidence="2">Uncharacterized protein</fullName>
    </submittedName>
</protein>
<accession>A0A9P1GLB7</accession>
<feature type="region of interest" description="Disordered" evidence="1">
    <location>
        <begin position="377"/>
        <end position="427"/>
    </location>
</feature>
<feature type="region of interest" description="Disordered" evidence="1">
    <location>
        <begin position="554"/>
        <end position="585"/>
    </location>
</feature>
<dbReference type="OrthoDB" id="432078at2759"/>
<feature type="compositionally biased region" description="Low complexity" evidence="1">
    <location>
        <begin position="740"/>
        <end position="757"/>
    </location>
</feature>
<reference evidence="2" key="1">
    <citation type="submission" date="2022-10" db="EMBL/GenBank/DDBJ databases">
        <authorList>
            <person name="Chen Y."/>
            <person name="Dougan E. K."/>
            <person name="Chan C."/>
            <person name="Rhodes N."/>
            <person name="Thang M."/>
        </authorList>
    </citation>
    <scope>NUCLEOTIDE SEQUENCE</scope>
</reference>
<comment type="caution">
    <text evidence="2">The sequence shown here is derived from an EMBL/GenBank/DDBJ whole genome shotgun (WGS) entry which is preliminary data.</text>
</comment>
<evidence type="ECO:0000313" key="4">
    <source>
        <dbReference type="Proteomes" id="UP001152797"/>
    </source>
</evidence>
<dbReference type="Gene3D" id="3.40.50.1820">
    <property type="entry name" value="alpha/beta hydrolase"/>
    <property type="match status" value="1"/>
</dbReference>
<feature type="region of interest" description="Disordered" evidence="1">
    <location>
        <begin position="633"/>
        <end position="772"/>
    </location>
</feature>
<dbReference type="InterPro" id="IPR029058">
    <property type="entry name" value="AB_hydrolase_fold"/>
</dbReference>
<dbReference type="EMBL" id="CAMXCT030006529">
    <property type="protein sequence ID" value="CAL4802701.1"/>
    <property type="molecule type" value="Genomic_DNA"/>
</dbReference>